<sequence length="357" mass="40612">MAVTVFHAVSAVLVPPAPDARLPRRLWRRRIRASPHPNRTGVRMSDSINSKPIPRSILIFGAAGHIGRPLAEFLHREAPQIQLRLVSSNPERVEALQRDFPKAEVVHADYFDLPSLESAVRGIEGVFVNTPGRTDERRAMTNVVTALQKAGTAVHVLRTVGLQPEANERRLPQFVREADNGLALPVQHPIVKRIFDESDLPVTYLNIGATFMDNFFWMKGSLVSERKLIWHNRLIPFIDPRDIAEVAGRLLLSDNHRHIGQFHTLNNGHDLMRFSDVAELMTQVFGERITHDGSKEKFLATYNPLFGGDASGLWGFFEYERENEVVWARNDFVERTLGRKPLTLREWLQEHAQLLLN</sequence>
<dbReference type="SUPFAM" id="SSF51735">
    <property type="entry name" value="NAD(P)-binding Rossmann-fold domains"/>
    <property type="match status" value="1"/>
</dbReference>
<dbReference type="Pfam" id="PF13460">
    <property type="entry name" value="NAD_binding_10"/>
    <property type="match status" value="1"/>
</dbReference>
<dbReference type="Gene3D" id="3.90.25.10">
    <property type="entry name" value="UDP-galactose 4-epimerase, domain 1"/>
    <property type="match status" value="1"/>
</dbReference>
<dbReference type="InterPro" id="IPR051604">
    <property type="entry name" value="Ergot_Alk_Oxidoreductase"/>
</dbReference>
<feature type="domain" description="NAD(P)-binding" evidence="1">
    <location>
        <begin position="61"/>
        <end position="166"/>
    </location>
</feature>
<dbReference type="PANTHER" id="PTHR43162:SF1">
    <property type="entry name" value="PRESTALK A DIFFERENTIATION PROTEIN A"/>
    <property type="match status" value="1"/>
</dbReference>
<accession>A0A5P8KGL6</accession>
<gene>
    <name evidence="2" type="ORF">F9278_42025</name>
</gene>
<reference evidence="2 3" key="1">
    <citation type="submission" date="2019-10" db="EMBL/GenBank/DDBJ databases">
        <title>Streptomyces sp. strain GY16 isolated from leaves of Broussonetia papyrifera.</title>
        <authorList>
            <person name="Mo P."/>
        </authorList>
    </citation>
    <scope>NUCLEOTIDE SEQUENCE [LARGE SCALE GENOMIC DNA]</scope>
    <source>
        <strain evidence="2 3">GY16</strain>
    </source>
</reference>
<evidence type="ECO:0000313" key="3">
    <source>
        <dbReference type="Proteomes" id="UP000327294"/>
    </source>
</evidence>
<organism evidence="2 3">
    <name type="scientific">Streptomyces phaeolivaceus</name>
    <dbReference type="NCBI Taxonomy" id="2653200"/>
    <lineage>
        <taxon>Bacteria</taxon>
        <taxon>Bacillati</taxon>
        <taxon>Actinomycetota</taxon>
        <taxon>Actinomycetes</taxon>
        <taxon>Kitasatosporales</taxon>
        <taxon>Streptomycetaceae</taxon>
        <taxon>Streptomyces</taxon>
    </lineage>
</organism>
<evidence type="ECO:0000259" key="1">
    <source>
        <dbReference type="Pfam" id="PF13460"/>
    </source>
</evidence>
<proteinExistence type="predicted"/>
<name>A0A5P8KGL6_9ACTN</name>
<dbReference type="AlphaFoldDB" id="A0A5P8KGL6"/>
<dbReference type="InterPro" id="IPR016040">
    <property type="entry name" value="NAD(P)-bd_dom"/>
</dbReference>
<keyword evidence="3" id="KW-1185">Reference proteome</keyword>
<protein>
    <submittedName>
        <fullName evidence="2">NAD(P)H-binding protein</fullName>
    </submittedName>
</protein>
<dbReference type="KEGG" id="sphv:F9278_42025"/>
<evidence type="ECO:0000313" key="2">
    <source>
        <dbReference type="EMBL" id="QFR01680.1"/>
    </source>
</evidence>
<dbReference type="Proteomes" id="UP000327294">
    <property type="component" value="Chromosome"/>
</dbReference>
<dbReference type="Gene3D" id="3.40.50.720">
    <property type="entry name" value="NAD(P)-binding Rossmann-like Domain"/>
    <property type="match status" value="1"/>
</dbReference>
<dbReference type="InterPro" id="IPR036291">
    <property type="entry name" value="NAD(P)-bd_dom_sf"/>
</dbReference>
<dbReference type="PANTHER" id="PTHR43162">
    <property type="match status" value="1"/>
</dbReference>
<dbReference type="EMBL" id="CP045096">
    <property type="protein sequence ID" value="QFR01680.1"/>
    <property type="molecule type" value="Genomic_DNA"/>
</dbReference>